<evidence type="ECO:0000313" key="3">
    <source>
        <dbReference type="Proteomes" id="UP000826234"/>
    </source>
</evidence>
<keyword evidence="3" id="KW-1185">Reference proteome</keyword>
<protein>
    <submittedName>
        <fullName evidence="2">Uncharacterized protein</fullName>
    </submittedName>
</protein>
<organism evidence="2 3">
    <name type="scientific">Phrynosoma platyrhinos</name>
    <name type="common">Desert horned lizard</name>
    <dbReference type="NCBI Taxonomy" id="52577"/>
    <lineage>
        <taxon>Eukaryota</taxon>
        <taxon>Metazoa</taxon>
        <taxon>Chordata</taxon>
        <taxon>Craniata</taxon>
        <taxon>Vertebrata</taxon>
        <taxon>Euteleostomi</taxon>
        <taxon>Lepidosauria</taxon>
        <taxon>Squamata</taxon>
        <taxon>Bifurcata</taxon>
        <taxon>Unidentata</taxon>
        <taxon>Episquamata</taxon>
        <taxon>Toxicofera</taxon>
        <taxon>Iguania</taxon>
        <taxon>Phrynosomatidae</taxon>
        <taxon>Phrynosomatinae</taxon>
        <taxon>Phrynosoma</taxon>
    </lineage>
</organism>
<proteinExistence type="predicted"/>
<evidence type="ECO:0000313" key="2">
    <source>
        <dbReference type="EMBL" id="KAH0629723.1"/>
    </source>
</evidence>
<evidence type="ECO:0000256" key="1">
    <source>
        <dbReference type="SAM" id="MobiDB-lite"/>
    </source>
</evidence>
<feature type="region of interest" description="Disordered" evidence="1">
    <location>
        <begin position="80"/>
        <end position="166"/>
    </location>
</feature>
<accession>A0ABQ7TKN2</accession>
<gene>
    <name evidence="2" type="ORF">JD844_012022</name>
</gene>
<dbReference type="Proteomes" id="UP000826234">
    <property type="component" value="Unassembled WGS sequence"/>
</dbReference>
<comment type="caution">
    <text evidence="2">The sequence shown here is derived from an EMBL/GenBank/DDBJ whole genome shotgun (WGS) entry which is preliminary data.</text>
</comment>
<dbReference type="EMBL" id="JAIPUX010000439">
    <property type="protein sequence ID" value="KAH0629723.1"/>
    <property type="molecule type" value="Genomic_DNA"/>
</dbReference>
<name>A0ABQ7TKN2_PHRPL</name>
<feature type="compositionally biased region" description="Basic and acidic residues" evidence="1">
    <location>
        <begin position="156"/>
        <end position="166"/>
    </location>
</feature>
<sequence length="166" mass="17662">MKPASGGSRFGRNRFRIVYVNRFGSHRCGNVIHYGGGHLREDEGKVAALSNAISCSPNKAHSPISKGPGSWCAVLSPSPEGQKSPCFGSRATSKKQGDGNGIRVSQSLTREEEAKSPKATRAKRIMAEPPLPPNKDWSCQAAALIPTASSSQNETGMRRESAEAIA</sequence>
<reference evidence="2 3" key="1">
    <citation type="journal article" date="2022" name="Gigascience">
        <title>A chromosome-level genome assembly and annotation of the desert horned lizard, Phrynosoma platyrhinos, provides insight into chromosomal rearrangements among reptiles.</title>
        <authorList>
            <person name="Koochekian N."/>
            <person name="Ascanio A."/>
            <person name="Farleigh K."/>
            <person name="Card D.C."/>
            <person name="Schield D.R."/>
            <person name="Castoe T.A."/>
            <person name="Jezkova T."/>
        </authorList>
    </citation>
    <scope>NUCLEOTIDE SEQUENCE [LARGE SCALE GENOMIC DNA]</scope>
    <source>
        <strain evidence="2">NK-2021</strain>
    </source>
</reference>